<protein>
    <submittedName>
        <fullName evidence="1">Uncharacterized protein</fullName>
    </submittedName>
</protein>
<comment type="caution">
    <text evidence="1">The sequence shown here is derived from an EMBL/GenBank/DDBJ whole genome shotgun (WGS) entry which is preliminary data.</text>
</comment>
<proteinExistence type="predicted"/>
<accession>A0A0L0P6I0</accession>
<evidence type="ECO:0000313" key="1">
    <source>
        <dbReference type="EMBL" id="KNE01631.1"/>
    </source>
</evidence>
<dbReference type="AlphaFoldDB" id="A0A0L0P6I0"/>
<reference evidence="2" key="1">
    <citation type="journal article" date="2015" name="BMC Genomics">
        <title>Draft genome of a commonly misdiagnosed multidrug resistant pathogen Candida auris.</title>
        <authorList>
            <person name="Chatterjee S."/>
            <person name="Alampalli S.V."/>
            <person name="Nageshan R.K."/>
            <person name="Chettiar S.T."/>
            <person name="Joshi S."/>
            <person name="Tatu U.S."/>
        </authorList>
    </citation>
    <scope>NUCLEOTIDE SEQUENCE [LARGE SCALE GENOMIC DNA]</scope>
    <source>
        <strain evidence="2">6684</strain>
    </source>
</reference>
<dbReference type="VEuPathDB" id="FungiDB:QG37_01465"/>
<evidence type="ECO:0000313" key="2">
    <source>
        <dbReference type="Proteomes" id="UP000037122"/>
    </source>
</evidence>
<organism evidence="1 2">
    <name type="scientific">Candidozyma auris</name>
    <name type="common">Yeast</name>
    <name type="synonym">Candida auris</name>
    <dbReference type="NCBI Taxonomy" id="498019"/>
    <lineage>
        <taxon>Eukaryota</taxon>
        <taxon>Fungi</taxon>
        <taxon>Dikarya</taxon>
        <taxon>Ascomycota</taxon>
        <taxon>Saccharomycotina</taxon>
        <taxon>Pichiomycetes</taxon>
        <taxon>Metschnikowiaceae</taxon>
        <taxon>Candidozyma</taxon>
    </lineage>
</organism>
<dbReference type="Proteomes" id="UP000037122">
    <property type="component" value="Unassembled WGS sequence"/>
</dbReference>
<sequence length="69" mass="7828">MILFGRKSRGSIKNQRPTLDIQLLYDHKGSYALYLPIDLGSKRIELMSDSELATKHAIGLCIYGTKQFL</sequence>
<dbReference type="EMBL" id="LGST01000009">
    <property type="protein sequence ID" value="KNE01631.1"/>
    <property type="molecule type" value="Genomic_DNA"/>
</dbReference>
<gene>
    <name evidence="1" type="ORF">QG37_01465</name>
</gene>
<name>A0A0L0P6I0_CANAR</name>